<dbReference type="GO" id="GO:0004356">
    <property type="term" value="F:glutamine synthetase activity"/>
    <property type="evidence" value="ECO:0007669"/>
    <property type="project" value="InterPro"/>
</dbReference>
<keyword evidence="4" id="KW-0547">Nucleotide-binding</keyword>
<dbReference type="GO" id="GO:0006576">
    <property type="term" value="P:biogenic amine metabolic process"/>
    <property type="evidence" value="ECO:0007669"/>
    <property type="project" value="UniProtKB-ARBA"/>
</dbReference>
<dbReference type="GO" id="GO:0006542">
    <property type="term" value="P:glutamine biosynthetic process"/>
    <property type="evidence" value="ECO:0007669"/>
    <property type="project" value="InterPro"/>
</dbReference>
<keyword evidence="3" id="KW-0436">Ligase</keyword>
<evidence type="ECO:0000256" key="7">
    <source>
        <dbReference type="RuleBase" id="RU000384"/>
    </source>
</evidence>
<dbReference type="Pfam" id="PF00120">
    <property type="entry name" value="Gln-synt_C"/>
    <property type="match status" value="1"/>
</dbReference>
<sequence>MTKSEKDQITFKSLPKLLENDTKVKVAGVDIDGILRGKMMSKDKFLSVAESGFGFCSVIFGWDMHDQVYSSISKIYVNDNGMSDILVYPDLNSFRRIPWENNVPFFIVSFHDPVQKTPFSACPRGLLKDAANKLKKNGFKALAGVEYEFANFRVPQANSNGIETGRTCPSVVKFLQDNAAASLPPLTEGKFGYSMTRSVQNSDYFYDIFNTCEKFNCGIEGWHSESGPGIFEAAISYDEALELADKASLFKYVVKSVASKYGITPCFMAKPRYGLPGNSGHMHVSLVDMNGKNIFAREEIDKDAEYEDIANLSDLGRYFLAGLLDGLPDIMPMFAPTINSYKRLDERYWAPATVSWGLEHRLASIRVITPPISKPGATRFEVRVPGADSNPYLVLATIISLGLRGIERKLEISHPPLAKGNKAVIDSHKLVRLARSLKEANERFMRHGSVAREIFGDEFVQHFGGTREHEIQLWEQTVTDWYEL</sequence>
<evidence type="ECO:0000256" key="5">
    <source>
        <dbReference type="ARBA" id="ARBA00022840"/>
    </source>
</evidence>
<reference evidence="9 10" key="1">
    <citation type="submission" date="2017-10" db="EMBL/GenBank/DDBJ databases">
        <title>Development of genomic resources for the powdery mildew, Erysiphe pulchra.</title>
        <authorList>
            <person name="Wadl P.A."/>
            <person name="Mack B.M."/>
            <person name="Moore G."/>
            <person name="Beltz S.B."/>
        </authorList>
    </citation>
    <scope>NUCLEOTIDE SEQUENCE [LARGE SCALE GENOMIC DNA]</scope>
    <source>
        <strain evidence="9">Cflorida</strain>
    </source>
</reference>
<comment type="similarity">
    <text evidence="1 6 7">Belongs to the glutamine synthetase family.</text>
</comment>
<comment type="caution">
    <text evidence="9">The sequence shown here is derived from an EMBL/GenBank/DDBJ whole genome shotgun (WGS) entry which is preliminary data.</text>
</comment>
<dbReference type="PROSITE" id="PS51987">
    <property type="entry name" value="GS_CATALYTIC"/>
    <property type="match status" value="1"/>
</dbReference>
<evidence type="ECO:0000256" key="6">
    <source>
        <dbReference type="PROSITE-ProRule" id="PRU01331"/>
    </source>
</evidence>
<evidence type="ECO:0000259" key="8">
    <source>
        <dbReference type="PROSITE" id="PS51987"/>
    </source>
</evidence>
<evidence type="ECO:0000256" key="4">
    <source>
        <dbReference type="ARBA" id="ARBA00022741"/>
    </source>
</evidence>
<dbReference type="Gene3D" id="3.30.590.10">
    <property type="entry name" value="Glutamine synthetase/guanido kinase, catalytic domain"/>
    <property type="match status" value="1"/>
</dbReference>
<dbReference type="SMART" id="SM01230">
    <property type="entry name" value="Gln-synt_C"/>
    <property type="match status" value="1"/>
</dbReference>
<dbReference type="PANTHER" id="PTHR43785">
    <property type="entry name" value="GAMMA-GLUTAMYLPUTRESCINE SYNTHETASE"/>
    <property type="match status" value="1"/>
</dbReference>
<evidence type="ECO:0000256" key="3">
    <source>
        <dbReference type="ARBA" id="ARBA00022598"/>
    </source>
</evidence>
<keyword evidence="5" id="KW-0067">ATP-binding</keyword>
<keyword evidence="10" id="KW-1185">Reference proteome</keyword>
<evidence type="ECO:0000256" key="1">
    <source>
        <dbReference type="ARBA" id="ARBA00009897"/>
    </source>
</evidence>
<dbReference type="STRING" id="225359.A0A2S4PQG4"/>
<dbReference type="Proteomes" id="UP000237438">
    <property type="component" value="Unassembled WGS sequence"/>
</dbReference>
<feature type="domain" description="GS catalytic" evidence="8">
    <location>
        <begin position="123"/>
        <end position="484"/>
    </location>
</feature>
<protein>
    <recommendedName>
        <fullName evidence="2">Glutamine synthetase</fullName>
    </recommendedName>
</protein>
<evidence type="ECO:0000313" key="10">
    <source>
        <dbReference type="Proteomes" id="UP000237438"/>
    </source>
</evidence>
<accession>A0A2S4PQG4</accession>
<proteinExistence type="inferred from homology"/>
<dbReference type="FunFam" id="3.30.590.10:FF:000005">
    <property type="entry name" value="Probable glutamine synthetase"/>
    <property type="match status" value="1"/>
</dbReference>
<dbReference type="FunFam" id="3.10.20.70:FF:000013">
    <property type="entry name" value="Glutamine synthetase bacteria"/>
    <property type="match status" value="1"/>
</dbReference>
<dbReference type="OrthoDB" id="77835at2759"/>
<dbReference type="EMBL" id="PEDP01001098">
    <property type="protein sequence ID" value="POS84266.1"/>
    <property type="molecule type" value="Genomic_DNA"/>
</dbReference>
<dbReference type="AlphaFoldDB" id="A0A2S4PQG4"/>
<dbReference type="PANTHER" id="PTHR43785:SF12">
    <property type="entry name" value="TYPE-1 GLUTAMINE SYNTHETASE 2"/>
    <property type="match status" value="1"/>
</dbReference>
<dbReference type="GO" id="GO:0005524">
    <property type="term" value="F:ATP binding"/>
    <property type="evidence" value="ECO:0007669"/>
    <property type="project" value="UniProtKB-KW"/>
</dbReference>
<organism evidence="9 10">
    <name type="scientific">Erysiphe pulchra</name>
    <dbReference type="NCBI Taxonomy" id="225359"/>
    <lineage>
        <taxon>Eukaryota</taxon>
        <taxon>Fungi</taxon>
        <taxon>Dikarya</taxon>
        <taxon>Ascomycota</taxon>
        <taxon>Pezizomycotina</taxon>
        <taxon>Leotiomycetes</taxon>
        <taxon>Erysiphales</taxon>
        <taxon>Erysiphaceae</taxon>
        <taxon>Erysiphe</taxon>
    </lineage>
</organism>
<feature type="non-terminal residue" evidence="9">
    <location>
        <position position="484"/>
    </location>
</feature>
<dbReference type="SUPFAM" id="SSF54368">
    <property type="entry name" value="Glutamine synthetase, N-terminal domain"/>
    <property type="match status" value="1"/>
</dbReference>
<dbReference type="SUPFAM" id="SSF55931">
    <property type="entry name" value="Glutamine synthetase/guanido kinase"/>
    <property type="match status" value="1"/>
</dbReference>
<dbReference type="InterPro" id="IPR008146">
    <property type="entry name" value="Gln_synth_cat_dom"/>
</dbReference>
<dbReference type="InterPro" id="IPR014746">
    <property type="entry name" value="Gln_synth/guanido_kin_cat_dom"/>
</dbReference>
<evidence type="ECO:0000256" key="2">
    <source>
        <dbReference type="ARBA" id="ARBA00021364"/>
    </source>
</evidence>
<gene>
    <name evidence="9" type="ORF">EPUL_003855</name>
</gene>
<dbReference type="InterPro" id="IPR036651">
    <property type="entry name" value="Gln_synt_N_sf"/>
</dbReference>
<name>A0A2S4PQG4_9PEZI</name>
<dbReference type="Gene3D" id="3.10.20.70">
    <property type="entry name" value="Glutamine synthetase, N-terminal domain"/>
    <property type="match status" value="1"/>
</dbReference>
<evidence type="ECO:0000313" key="9">
    <source>
        <dbReference type="EMBL" id="POS84266.1"/>
    </source>
</evidence>